<dbReference type="InterPro" id="IPR003114">
    <property type="entry name" value="Phox_assoc"/>
</dbReference>
<dbReference type="Gene3D" id="3.30.1520.10">
    <property type="entry name" value="Phox-like domain"/>
    <property type="match status" value="1"/>
</dbReference>
<feature type="compositionally biased region" description="Low complexity" evidence="3">
    <location>
        <begin position="1026"/>
        <end position="1044"/>
    </location>
</feature>
<evidence type="ECO:0000259" key="5">
    <source>
        <dbReference type="PROSITE" id="PS50195"/>
    </source>
</evidence>
<feature type="region of interest" description="Disordered" evidence="3">
    <location>
        <begin position="299"/>
        <end position="333"/>
    </location>
</feature>
<feature type="compositionally biased region" description="Polar residues" evidence="3">
    <location>
        <begin position="1077"/>
        <end position="1091"/>
    </location>
</feature>
<evidence type="ECO:0008006" key="9">
    <source>
        <dbReference type="Google" id="ProtNLM"/>
    </source>
</evidence>
<accession>A0A9P6TCM5</accession>
<feature type="compositionally biased region" description="Acidic residues" evidence="3">
    <location>
        <begin position="1237"/>
        <end position="1251"/>
    </location>
</feature>
<evidence type="ECO:0000259" key="6">
    <source>
        <dbReference type="PROSITE" id="PS51207"/>
    </source>
</evidence>
<protein>
    <recommendedName>
        <fullName evidence="9">PXA domain-containing protein</fullName>
    </recommendedName>
</protein>
<keyword evidence="4" id="KW-0812">Transmembrane</keyword>
<feature type="region of interest" description="Disordered" evidence="3">
    <location>
        <begin position="826"/>
        <end position="864"/>
    </location>
</feature>
<feature type="region of interest" description="Disordered" evidence="3">
    <location>
        <begin position="992"/>
        <end position="1059"/>
    </location>
</feature>
<dbReference type="Pfam" id="PF08628">
    <property type="entry name" value="Nexin_C"/>
    <property type="match status" value="1"/>
</dbReference>
<dbReference type="SUPFAM" id="SSF48097">
    <property type="entry name" value="Regulator of G-protein signaling, RGS"/>
    <property type="match status" value="1"/>
</dbReference>
<reference evidence="7" key="1">
    <citation type="submission" date="2013-11" db="EMBL/GenBank/DDBJ databases">
        <title>Genome sequence of the fusiform rust pathogen reveals effectors for host alternation and coevolution with pine.</title>
        <authorList>
            <consortium name="DOE Joint Genome Institute"/>
            <person name="Smith K."/>
            <person name="Pendleton A."/>
            <person name="Kubisiak T."/>
            <person name="Anderson C."/>
            <person name="Salamov A."/>
            <person name="Aerts A."/>
            <person name="Riley R."/>
            <person name="Clum A."/>
            <person name="Lindquist E."/>
            <person name="Ence D."/>
            <person name="Campbell M."/>
            <person name="Kronenberg Z."/>
            <person name="Feau N."/>
            <person name="Dhillon B."/>
            <person name="Hamelin R."/>
            <person name="Burleigh J."/>
            <person name="Smith J."/>
            <person name="Yandell M."/>
            <person name="Nelson C."/>
            <person name="Grigoriev I."/>
            <person name="Davis J."/>
        </authorList>
    </citation>
    <scope>NUCLEOTIDE SEQUENCE</scope>
    <source>
        <strain evidence="7">G11</strain>
    </source>
</reference>
<dbReference type="Pfam" id="PF00787">
    <property type="entry name" value="PX"/>
    <property type="match status" value="1"/>
</dbReference>
<dbReference type="PROSITE" id="PS51207">
    <property type="entry name" value="PXA"/>
    <property type="match status" value="1"/>
</dbReference>
<feature type="compositionally biased region" description="Polar residues" evidence="3">
    <location>
        <begin position="301"/>
        <end position="310"/>
    </location>
</feature>
<organism evidence="7 8">
    <name type="scientific">Cronartium quercuum f. sp. fusiforme G11</name>
    <dbReference type="NCBI Taxonomy" id="708437"/>
    <lineage>
        <taxon>Eukaryota</taxon>
        <taxon>Fungi</taxon>
        <taxon>Dikarya</taxon>
        <taxon>Basidiomycota</taxon>
        <taxon>Pucciniomycotina</taxon>
        <taxon>Pucciniomycetes</taxon>
        <taxon>Pucciniales</taxon>
        <taxon>Coleosporiaceae</taxon>
        <taxon>Cronartium</taxon>
    </lineage>
</organism>
<dbReference type="SUPFAM" id="SSF64268">
    <property type="entry name" value="PX domain"/>
    <property type="match status" value="1"/>
</dbReference>
<dbReference type="PANTHER" id="PTHR22775:SF3">
    <property type="entry name" value="SORTING NEXIN-13"/>
    <property type="match status" value="1"/>
</dbReference>
<dbReference type="Gene3D" id="1.10.167.10">
    <property type="entry name" value="Regulator of G-protein Signalling 4, domain 2"/>
    <property type="match status" value="1"/>
</dbReference>
<dbReference type="InterPro" id="IPR013937">
    <property type="entry name" value="Sorting_nexin_C"/>
</dbReference>
<dbReference type="SMART" id="SM00313">
    <property type="entry name" value="PXA"/>
    <property type="match status" value="1"/>
</dbReference>
<feature type="domain" description="PXA" evidence="6">
    <location>
        <begin position="143"/>
        <end position="399"/>
    </location>
</feature>
<feature type="compositionally biased region" description="Basic and acidic residues" evidence="3">
    <location>
        <begin position="449"/>
        <end position="458"/>
    </location>
</feature>
<feature type="region of interest" description="Disordered" evidence="3">
    <location>
        <begin position="1077"/>
        <end position="1122"/>
    </location>
</feature>
<comment type="similarity">
    <text evidence="1">Belongs to the sorting nexin family.</text>
</comment>
<gene>
    <name evidence="7" type="ORF">CROQUDRAFT_62281</name>
</gene>
<feature type="region of interest" description="Disordered" evidence="3">
    <location>
        <begin position="880"/>
        <end position="921"/>
    </location>
</feature>
<feature type="coiled-coil region" evidence="2">
    <location>
        <begin position="1305"/>
        <end position="1332"/>
    </location>
</feature>
<dbReference type="SMART" id="SM00312">
    <property type="entry name" value="PX"/>
    <property type="match status" value="1"/>
</dbReference>
<evidence type="ECO:0000256" key="1">
    <source>
        <dbReference type="ARBA" id="ARBA00010883"/>
    </source>
</evidence>
<comment type="caution">
    <text evidence="7">The sequence shown here is derived from an EMBL/GenBank/DDBJ whole genome shotgun (WGS) entry which is preliminary data.</text>
</comment>
<feature type="transmembrane region" description="Helical" evidence="4">
    <location>
        <begin position="40"/>
        <end position="58"/>
    </location>
</feature>
<dbReference type="InterPro" id="IPR001683">
    <property type="entry name" value="PX_dom"/>
</dbReference>
<dbReference type="PANTHER" id="PTHR22775">
    <property type="entry name" value="SORTING NEXIN"/>
    <property type="match status" value="1"/>
</dbReference>
<feature type="region of interest" description="Disordered" evidence="3">
    <location>
        <begin position="1235"/>
        <end position="1295"/>
    </location>
</feature>
<feature type="region of interest" description="Disordered" evidence="3">
    <location>
        <begin position="691"/>
        <end position="710"/>
    </location>
</feature>
<evidence type="ECO:0000256" key="3">
    <source>
        <dbReference type="SAM" id="MobiDB-lite"/>
    </source>
</evidence>
<evidence type="ECO:0000256" key="4">
    <source>
        <dbReference type="SAM" id="Phobius"/>
    </source>
</evidence>
<feature type="compositionally biased region" description="Basic and acidic residues" evidence="3">
    <location>
        <begin position="1092"/>
        <end position="1113"/>
    </location>
</feature>
<feature type="compositionally biased region" description="Polar residues" evidence="3">
    <location>
        <begin position="461"/>
        <end position="473"/>
    </location>
</feature>
<keyword evidence="4" id="KW-1133">Transmembrane helix</keyword>
<dbReference type="GO" id="GO:0035091">
    <property type="term" value="F:phosphatidylinositol binding"/>
    <property type="evidence" value="ECO:0007669"/>
    <property type="project" value="InterPro"/>
</dbReference>
<dbReference type="EMBL" id="MU167254">
    <property type="protein sequence ID" value="KAG0146919.1"/>
    <property type="molecule type" value="Genomic_DNA"/>
</dbReference>
<feature type="compositionally biased region" description="Low complexity" evidence="3">
    <location>
        <begin position="1259"/>
        <end position="1272"/>
    </location>
</feature>
<proteinExistence type="inferred from homology"/>
<feature type="region of interest" description="Disordered" evidence="3">
    <location>
        <begin position="1147"/>
        <end position="1200"/>
    </location>
</feature>
<keyword evidence="8" id="KW-1185">Reference proteome</keyword>
<evidence type="ECO:0000313" key="7">
    <source>
        <dbReference type="EMBL" id="KAG0146919.1"/>
    </source>
</evidence>
<name>A0A9P6TCM5_9BASI</name>
<feature type="compositionally biased region" description="Polar residues" evidence="3">
    <location>
        <begin position="1161"/>
        <end position="1193"/>
    </location>
</feature>
<dbReference type="InterPro" id="IPR044926">
    <property type="entry name" value="RGS_subdomain_2"/>
</dbReference>
<keyword evidence="4" id="KW-0472">Membrane</keyword>
<dbReference type="Pfam" id="PF02194">
    <property type="entry name" value="PXA"/>
    <property type="match status" value="1"/>
</dbReference>
<evidence type="ECO:0000256" key="2">
    <source>
        <dbReference type="SAM" id="Coils"/>
    </source>
</evidence>
<feature type="region of interest" description="Disordered" evidence="3">
    <location>
        <begin position="429"/>
        <end position="479"/>
    </location>
</feature>
<dbReference type="Proteomes" id="UP000886653">
    <property type="component" value="Unassembled WGS sequence"/>
</dbReference>
<sequence length="1844" mass="204579">MSAGDVNPDAALQEAAPKQTELAQPPELSHWFAVHRPSNGSIVAFILVSTVLVGYRNILAITSCFIIYFATVFLAIVAFNLGLPYWIQRHEASRATPRREKRTAYRMRFSTPAAYSASQIKKTWETRSDWRHEQLHPKLEQMSASILDRLLMKIIRDFVWKASWYDTLVPPPYGTLLASAQQVSQNTSPDTYSSPSFPLAVEKVIRHCLRVIFLRLERLDILDMIIHKILPILTTHIEAFRQAESDLRGGDNIGGRTGHRSSRRDSRGGIYGAFFSSGNDEIDLLLARLHAEVLQKKNTEAKQNLNSSGNPDGPRPTIRLHPAVDVPTPNSQSSEQAHLRRLLEIILPIVLPPAEANSRAVRILVIELLTCSIIGPVIEMLSDSDFWNRFIEERAGNVIREQKMVEQLREVLDRQSSLVNMNAQSDNAPHLSGLNFHSREPPDSSVSKSDNRSGEEALKGSSFTDHYTSTDLPTTRPADRISVKSTVKDFERFSRSIHRCNTLFDARRLKNDIETQIRKTEALLSGQINFEETGDPENRQNVSSTVITGLDSSQTQPRDLMTYLDRLQAVKDTADRRITELGGTGGPIHSNKQADPWSGSVNVYSRQHQLPQNALPSQFGHKPNHILQAILRDRESAALSYFTEFMDRRQRVNLIQFWLAVDGLKDPLEEELLLEDDLSVRLRGKGHTPNPLSISSFTTRMGEDDDRNNRDREAMKDDLKAIAEINFGSLAATTSLGLREEDVRPLLLFLSMDSDSSQSESTTIITGKSMYKLNNVREAKARLFNMQQKVFDSMLSEDFPAFAASGDLYLRATASVILRPSHPYPSSSNGSICEETTQVQGSGPKLRPVLSSGLSMSPIKSKSPPARFAPLVCSYSTPSIDHDPASEGPISPKSVGQAPSKVRPYPLLRSNSDEPLLRPTNPLKLLSQYQSFRTKNYPSSNFTSSSQPDPLAVTLAQSSKRSDRPRITGGVALSAVLPPQVTLQAAFDERLPSERLTGTTQSNNRPALWHSKNAVNTEQVKVSALSPSSSSSSHPSNHHPISSSLDFLMGPSEGDRAPLFGEDVESHQLNMARLMSVSRQGTGRKISSQSDPHPRLDSDSRDDTYKTKTDEPARTNVSRFPLLTEPSMNMAASIALQEALSSILSTADDEKASEGTRLPRSASSETSTRVKSPRPNITNSDQLAFPKSSSEENQGVADRKGSSVLPFTLLTSQSQSPMTLSVRAPTDNMAQRKGLFDDDEEDDDQDSESDDWNPRQAPSSSSQAQSTSKSNSIQTLRDLGFDSRTRGSQIIPRERPQSRLMITGLSDADERILKLENQLNLLSSLMRRAELTGNKLEIRLVQKSIDSVSRELSEVIYQKTKMIEQKEIEVGGFRAKLVPGRVRVSITGTTVGRTVSHGNIPTSTTAKALNLTMSPPKSTSPYSTIATATGLMTGGPSDVVLYTIEVHKLTEEDGSFGSGWIVTRRYNEFNLLHKSLKDRYPIARQLDFPAKIIGIGIGMSIGSSNSKTLIEQRKLALERYLRSLIQIPVLCESPDLAAFLSRSRANLPSLKGDSTTSLRRQMELFARSGFVRSVYKSITSSGISNVDEAEERGRNVNSSSPSIFEAMMSGLRQQAHEFAYGFTAGSSAVVMNSSRSSTLPSTGTANQSNALVKQVEELSPKVQDEDYDGDTLANLTTNVRPIEGELLTPFTAPICDCLIEIFELNDKNQWLRKQGIVIVLQQILGGTIERKLREAVTEYLNDEHLSQLILMLEESLWLPENEGGNLKLGLPPRTFEQKILTRDGAYYKLSAIIPDLAASVLGRSNARRGIRRLFSMCQNRRLNKHLIYTINEKVLRNLFPEANI</sequence>
<dbReference type="InterPro" id="IPR036871">
    <property type="entry name" value="PX_dom_sf"/>
</dbReference>
<feature type="transmembrane region" description="Helical" evidence="4">
    <location>
        <begin position="65"/>
        <end position="87"/>
    </location>
</feature>
<dbReference type="PROSITE" id="PS50195">
    <property type="entry name" value="PX"/>
    <property type="match status" value="1"/>
</dbReference>
<evidence type="ECO:0000313" key="8">
    <source>
        <dbReference type="Proteomes" id="UP000886653"/>
    </source>
</evidence>
<keyword evidence="2" id="KW-0175">Coiled coil</keyword>
<feature type="compositionally biased region" description="Polar residues" evidence="3">
    <location>
        <begin position="826"/>
        <end position="841"/>
    </location>
</feature>
<dbReference type="OrthoDB" id="120967at2759"/>
<feature type="domain" description="PX" evidence="5">
    <location>
        <begin position="1420"/>
        <end position="1547"/>
    </location>
</feature>
<feature type="compositionally biased region" description="Polar residues" evidence="3">
    <location>
        <begin position="996"/>
        <end position="1005"/>
    </location>
</feature>
<dbReference type="InterPro" id="IPR036305">
    <property type="entry name" value="RGS_sf"/>
</dbReference>